<gene>
    <name evidence="1" type="ORF">BpHYR1_028113</name>
</gene>
<keyword evidence="2" id="KW-1185">Reference proteome</keyword>
<comment type="caution">
    <text evidence="1">The sequence shown here is derived from an EMBL/GenBank/DDBJ whole genome shotgun (WGS) entry which is preliminary data.</text>
</comment>
<dbReference type="EMBL" id="REGN01003452">
    <property type="protein sequence ID" value="RNA22439.1"/>
    <property type="molecule type" value="Genomic_DNA"/>
</dbReference>
<accession>A0A3M7RG59</accession>
<evidence type="ECO:0000313" key="1">
    <source>
        <dbReference type="EMBL" id="RNA22439.1"/>
    </source>
</evidence>
<dbReference type="AlphaFoldDB" id="A0A3M7RG59"/>
<sequence length="92" mass="10956">MFLKTSRTVIKKKYLLPGEEGNNKKTNWCFDDALINLELRSDVHYQNEKPGEEENNNFRPTGFTLSFFMLKEIILVTDKQKNYYKINWGCEE</sequence>
<evidence type="ECO:0000313" key="2">
    <source>
        <dbReference type="Proteomes" id="UP000276133"/>
    </source>
</evidence>
<proteinExistence type="predicted"/>
<reference evidence="1 2" key="1">
    <citation type="journal article" date="2018" name="Sci. Rep.">
        <title>Genomic signatures of local adaptation to the degree of environmental predictability in rotifers.</title>
        <authorList>
            <person name="Franch-Gras L."/>
            <person name="Hahn C."/>
            <person name="Garcia-Roger E.M."/>
            <person name="Carmona M.J."/>
            <person name="Serra M."/>
            <person name="Gomez A."/>
        </authorList>
    </citation>
    <scope>NUCLEOTIDE SEQUENCE [LARGE SCALE GENOMIC DNA]</scope>
    <source>
        <strain evidence="1">HYR1</strain>
    </source>
</reference>
<protein>
    <submittedName>
        <fullName evidence="1">Uncharacterized protein</fullName>
    </submittedName>
</protein>
<name>A0A3M7RG59_BRAPC</name>
<organism evidence="1 2">
    <name type="scientific">Brachionus plicatilis</name>
    <name type="common">Marine rotifer</name>
    <name type="synonym">Brachionus muelleri</name>
    <dbReference type="NCBI Taxonomy" id="10195"/>
    <lineage>
        <taxon>Eukaryota</taxon>
        <taxon>Metazoa</taxon>
        <taxon>Spiralia</taxon>
        <taxon>Gnathifera</taxon>
        <taxon>Rotifera</taxon>
        <taxon>Eurotatoria</taxon>
        <taxon>Monogononta</taxon>
        <taxon>Pseudotrocha</taxon>
        <taxon>Ploima</taxon>
        <taxon>Brachionidae</taxon>
        <taxon>Brachionus</taxon>
    </lineage>
</organism>
<dbReference type="Proteomes" id="UP000276133">
    <property type="component" value="Unassembled WGS sequence"/>
</dbReference>